<evidence type="ECO:0000313" key="11">
    <source>
        <dbReference type="Proteomes" id="UP000825935"/>
    </source>
</evidence>
<feature type="compositionally biased region" description="Polar residues" evidence="9">
    <location>
        <begin position="632"/>
        <end position="649"/>
    </location>
</feature>
<keyword evidence="7" id="KW-0206">Cytoskeleton</keyword>
<evidence type="ECO:0000256" key="7">
    <source>
        <dbReference type="ARBA" id="ARBA00023212"/>
    </source>
</evidence>
<evidence type="ECO:0000256" key="8">
    <source>
        <dbReference type="ARBA" id="ARBA00023273"/>
    </source>
</evidence>
<proteinExistence type="predicted"/>
<dbReference type="Pfam" id="PF02493">
    <property type="entry name" value="MORN"/>
    <property type="match status" value="8"/>
</dbReference>
<dbReference type="InterPro" id="IPR003409">
    <property type="entry name" value="MORN"/>
</dbReference>
<dbReference type="AlphaFoldDB" id="A0A8T2VH29"/>
<reference evidence="10" key="1">
    <citation type="submission" date="2021-08" db="EMBL/GenBank/DDBJ databases">
        <title>WGS assembly of Ceratopteris richardii.</title>
        <authorList>
            <person name="Marchant D.B."/>
            <person name="Chen G."/>
            <person name="Jenkins J."/>
            <person name="Shu S."/>
            <person name="Leebens-Mack J."/>
            <person name="Grimwood J."/>
            <person name="Schmutz J."/>
            <person name="Soltis P."/>
            <person name="Soltis D."/>
            <person name="Chen Z.-H."/>
        </authorList>
    </citation>
    <scope>NUCLEOTIDE SEQUENCE</scope>
    <source>
        <strain evidence="10">Whitten #5841</strain>
        <tissue evidence="10">Leaf</tissue>
    </source>
</reference>
<sequence length="682" mass="77095">MTELSPYTPKWGGINLQTAENLNFASSQQLFHTYLSCVPLPVSPSMVHAWLMGSYKGPLCPQGFPDGEGSAILPGRLSYAGGFKHGLLHGNGILAHPDGKWSYTGSFSYNCIHGFGMYRWENNGYYNGQIYQGLPHGDGLMFTGEEDCCTYEGGWKHGLRHGQGKLTYGSDCTTIYEGRWMLDRKHGDGYHTYDSGINFKGSWSYGKRHGKGRLLAQSNGNPISIPYRGELARLSIVRLYIYEGDWMDDLSSGRGKSIWMSNEQEDKSNRLLNYYVGDFKQGLRDGKGTFYYASGAIYKGEWMENRKHGLGCYINESGSVLHGCFSKDRVEETFFLKEPLQTLLECEENSLLLRENVFNVLARHNSFLKEIFTHYSNLGEEEKPTSPCPFKAMFLHQFWKLCHDANIVQPELGLAQIDWLLHPNEFSWDESFEIHKPGRQIIFREFIEAIVIISKQKFSTQETMLDEKVDNLIRLHLAPVLTRQSDGVSNILMDVCTMQIVFDGYSLQLEKLFNETLRGYGTSDDTILLYSFDIFAQRYKPQWGLQRERLMAALIKGLYQFDISPGDDGATYLKNDINFMEFKMAIYIYATTKEQGATTEPTIMLNAFIKEVILPNLTTKLETLLNEDTMPNLPNISTKGSSGNATGKTPRSVPGSKKSTPIDRKIPAGAKSAPQTPLKKKS</sequence>
<keyword evidence="3" id="KW-0963">Cytoplasm</keyword>
<protein>
    <submittedName>
        <fullName evidence="10">Uncharacterized protein</fullName>
    </submittedName>
</protein>
<keyword evidence="5" id="KW-0282">Flagellum</keyword>
<dbReference type="SUPFAM" id="SSF82185">
    <property type="entry name" value="Histone H3 K4-specific methyltransferase SET7/9 N-terminal domain"/>
    <property type="match status" value="2"/>
</dbReference>
<keyword evidence="11" id="KW-1185">Reference proteome</keyword>
<evidence type="ECO:0000256" key="6">
    <source>
        <dbReference type="ARBA" id="ARBA00023069"/>
    </source>
</evidence>
<evidence type="ECO:0000256" key="4">
    <source>
        <dbReference type="ARBA" id="ARBA00022737"/>
    </source>
</evidence>
<dbReference type="OMA" id="CKMASAV"/>
<evidence type="ECO:0000313" key="10">
    <source>
        <dbReference type="EMBL" id="KAH7445166.1"/>
    </source>
</evidence>
<dbReference type="OrthoDB" id="270720at2759"/>
<keyword evidence="8" id="KW-0966">Cell projection</keyword>
<dbReference type="SMART" id="SM00698">
    <property type="entry name" value="MORN"/>
    <property type="match status" value="7"/>
</dbReference>
<dbReference type="Gene3D" id="2.20.110.10">
    <property type="entry name" value="Histone H3 K4-specific methyltransferase SET7/9 N-terminal domain"/>
    <property type="match status" value="3"/>
</dbReference>
<accession>A0A8T2VH29</accession>
<evidence type="ECO:0000256" key="2">
    <source>
        <dbReference type="ARBA" id="ARBA00004430"/>
    </source>
</evidence>
<feature type="region of interest" description="Disordered" evidence="9">
    <location>
        <begin position="629"/>
        <end position="682"/>
    </location>
</feature>
<comment type="subcellular location">
    <subcellularLocation>
        <location evidence="1">Cell projection</location>
        <location evidence="1">Cilium</location>
        <location evidence="1">Flagellum</location>
    </subcellularLocation>
    <subcellularLocation>
        <location evidence="2">Cytoplasm</location>
        <location evidence="2">Cytoskeleton</location>
        <location evidence="2">Cilium axoneme</location>
    </subcellularLocation>
</comment>
<dbReference type="PANTHER" id="PTHR46613:SF1">
    <property type="entry name" value="RADIAL SPOKE HEAD 10 HOMOLOG B-RELATED"/>
    <property type="match status" value="1"/>
</dbReference>
<dbReference type="PANTHER" id="PTHR46613">
    <property type="entry name" value="RADIAL SPOKE HEAD 10 HOMOLOG B-RELATED"/>
    <property type="match status" value="1"/>
</dbReference>
<evidence type="ECO:0000256" key="9">
    <source>
        <dbReference type="SAM" id="MobiDB-lite"/>
    </source>
</evidence>
<dbReference type="Gene3D" id="1.10.238.10">
    <property type="entry name" value="EF-hand"/>
    <property type="match status" value="1"/>
</dbReference>
<organism evidence="10 11">
    <name type="scientific">Ceratopteris richardii</name>
    <name type="common">Triangle waterfern</name>
    <dbReference type="NCBI Taxonomy" id="49495"/>
    <lineage>
        <taxon>Eukaryota</taxon>
        <taxon>Viridiplantae</taxon>
        <taxon>Streptophyta</taxon>
        <taxon>Embryophyta</taxon>
        <taxon>Tracheophyta</taxon>
        <taxon>Polypodiopsida</taxon>
        <taxon>Polypodiidae</taxon>
        <taxon>Polypodiales</taxon>
        <taxon>Pteridineae</taxon>
        <taxon>Pteridaceae</taxon>
        <taxon>Parkerioideae</taxon>
        <taxon>Ceratopteris</taxon>
    </lineage>
</organism>
<dbReference type="Proteomes" id="UP000825935">
    <property type="component" value="Chromosome 2"/>
</dbReference>
<name>A0A8T2VH29_CERRI</name>
<dbReference type="GO" id="GO:0005930">
    <property type="term" value="C:axoneme"/>
    <property type="evidence" value="ECO:0007669"/>
    <property type="project" value="UniProtKB-SubCell"/>
</dbReference>
<evidence type="ECO:0000256" key="5">
    <source>
        <dbReference type="ARBA" id="ARBA00022846"/>
    </source>
</evidence>
<dbReference type="GO" id="GO:0016020">
    <property type="term" value="C:membrane"/>
    <property type="evidence" value="ECO:0007669"/>
    <property type="project" value="UniProtKB-ARBA"/>
</dbReference>
<keyword evidence="6" id="KW-0969">Cilium</keyword>
<dbReference type="GO" id="GO:0031514">
    <property type="term" value="C:motile cilium"/>
    <property type="evidence" value="ECO:0007669"/>
    <property type="project" value="UniProtKB-SubCell"/>
</dbReference>
<evidence type="ECO:0000256" key="1">
    <source>
        <dbReference type="ARBA" id="ARBA00004230"/>
    </source>
</evidence>
<comment type="caution">
    <text evidence="10">The sequence shown here is derived from an EMBL/GenBank/DDBJ whole genome shotgun (WGS) entry which is preliminary data.</text>
</comment>
<keyword evidence="4" id="KW-0677">Repeat</keyword>
<gene>
    <name evidence="10" type="ORF">KP509_02G109900</name>
</gene>
<evidence type="ECO:0000256" key="3">
    <source>
        <dbReference type="ARBA" id="ARBA00022490"/>
    </source>
</evidence>
<dbReference type="EMBL" id="CM035407">
    <property type="protein sequence ID" value="KAH7445166.1"/>
    <property type="molecule type" value="Genomic_DNA"/>
</dbReference>